<gene>
    <name evidence="1" type="ORF">BURPS1710A_A0710</name>
</gene>
<dbReference type="AlphaFoldDB" id="A0A0E1VSL4"/>
<dbReference type="HOGENOM" id="CLU_3197110_0_0_4"/>
<proteinExistence type="predicted"/>
<organism evidence="1 2">
    <name type="scientific">Burkholderia pseudomallei 1710a</name>
    <dbReference type="NCBI Taxonomy" id="320371"/>
    <lineage>
        <taxon>Bacteria</taxon>
        <taxon>Pseudomonadati</taxon>
        <taxon>Pseudomonadota</taxon>
        <taxon>Betaproteobacteria</taxon>
        <taxon>Burkholderiales</taxon>
        <taxon>Burkholderiaceae</taxon>
        <taxon>Burkholderia</taxon>
        <taxon>pseudomallei group</taxon>
    </lineage>
</organism>
<dbReference type="Proteomes" id="UP000001812">
    <property type="component" value="Chromosome II"/>
</dbReference>
<reference evidence="2" key="1">
    <citation type="submission" date="2007-08" db="EMBL/GenBank/DDBJ databases">
        <title>Annotation of Burkholderia pseudomallei 1710a.</title>
        <authorList>
            <person name="Harkins D.M."/>
            <person name="DeShazer D."/>
            <person name="Woods D.E."/>
            <person name="Brinkac L.M."/>
            <person name="Brown K.A."/>
            <person name="Hung G.C."/>
            <person name="Tuanyok A."/>
            <person name="Zhang B."/>
            <person name="Nierman W.C."/>
        </authorList>
    </citation>
    <scope>NUCLEOTIDE SEQUENCE [LARGE SCALE GENOMIC DNA]</scope>
    <source>
        <strain evidence="2">1710a</strain>
    </source>
</reference>
<name>A0A0E1VSL4_BURPE</name>
<evidence type="ECO:0000313" key="1">
    <source>
        <dbReference type="EMBL" id="EET02971.1"/>
    </source>
</evidence>
<reference evidence="1 2" key="2">
    <citation type="submission" date="2009-05" db="EMBL/GenBank/DDBJ databases">
        <authorList>
            <person name="Harkins D.M."/>
            <person name="DeShazer D."/>
            <person name="Woods D.E."/>
            <person name="Brinkac L.M."/>
            <person name="Brown K.A."/>
            <person name="Hung G.C."/>
            <person name="Tuanyok A."/>
            <person name="Zhang B."/>
            <person name="Nierman W.C."/>
        </authorList>
    </citation>
    <scope>NUCLEOTIDE SEQUENCE [LARGE SCALE GENOMIC DNA]</scope>
    <source>
        <strain evidence="1 2">1710a</strain>
    </source>
</reference>
<protein>
    <submittedName>
        <fullName evidence="1">Uncharacterized protein</fullName>
    </submittedName>
</protein>
<dbReference type="EMBL" id="CM000833">
    <property type="protein sequence ID" value="EET02971.1"/>
    <property type="molecule type" value="Genomic_DNA"/>
</dbReference>
<accession>A0A0E1VSL4</accession>
<evidence type="ECO:0000313" key="2">
    <source>
        <dbReference type="Proteomes" id="UP000001812"/>
    </source>
</evidence>
<sequence length="45" mass="5234">MRHRIFSWAAIRAPFVSSTLWRPFESSIAIGMFRVSMPIRLSPRA</sequence>